<proteinExistence type="predicted"/>
<dbReference type="Pfam" id="PF05096">
    <property type="entry name" value="Glu_cyclase_2"/>
    <property type="match status" value="1"/>
</dbReference>
<keyword evidence="1" id="KW-0472">Membrane</keyword>
<dbReference type="Proteomes" id="UP000242502">
    <property type="component" value="Unassembled WGS sequence"/>
</dbReference>
<evidence type="ECO:0000313" key="3">
    <source>
        <dbReference type="Proteomes" id="UP000242502"/>
    </source>
</evidence>
<dbReference type="PANTHER" id="PTHR31270:SF1">
    <property type="entry name" value="GLUTAMINYL-PEPTIDE CYCLOTRANSFERASE"/>
    <property type="match status" value="1"/>
</dbReference>
<keyword evidence="1" id="KW-0812">Transmembrane</keyword>
<dbReference type="SUPFAM" id="SSF50969">
    <property type="entry name" value="YVTN repeat-like/Quinoprotein amine dehydrogenase"/>
    <property type="match status" value="1"/>
</dbReference>
<dbReference type="InterPro" id="IPR011044">
    <property type="entry name" value="Quino_amine_DH_bsu"/>
</dbReference>
<dbReference type="GO" id="GO:0016603">
    <property type="term" value="F:glutaminyl-peptide cyclotransferase activity"/>
    <property type="evidence" value="ECO:0007669"/>
    <property type="project" value="InterPro"/>
</dbReference>
<organism evidence="2 3">
    <name type="scientific">Candidatus Endobugula sertula</name>
    <name type="common">Bugula neritina bacterial symbiont</name>
    <dbReference type="NCBI Taxonomy" id="62101"/>
    <lineage>
        <taxon>Bacteria</taxon>
        <taxon>Pseudomonadati</taxon>
        <taxon>Pseudomonadota</taxon>
        <taxon>Gammaproteobacteria</taxon>
        <taxon>Cellvibrionales</taxon>
        <taxon>Cellvibrionaceae</taxon>
        <taxon>Candidatus Endobugula</taxon>
    </lineage>
</organism>
<comment type="caution">
    <text evidence="2">The sequence shown here is derived from an EMBL/GenBank/DDBJ whole genome shotgun (WGS) entry which is preliminary data.</text>
</comment>
<evidence type="ECO:0008006" key="4">
    <source>
        <dbReference type="Google" id="ProtNLM"/>
    </source>
</evidence>
<evidence type="ECO:0000256" key="1">
    <source>
        <dbReference type="SAM" id="Phobius"/>
    </source>
</evidence>
<protein>
    <recommendedName>
        <fullName evidence="4">Glutamine cyclotransferase</fullName>
    </recommendedName>
</protein>
<dbReference type="InterPro" id="IPR007788">
    <property type="entry name" value="QCT"/>
</dbReference>
<reference evidence="2 3" key="1">
    <citation type="journal article" date="2016" name="Appl. Environ. Microbiol.">
        <title>Lack of Overt Genome Reduction in the Bryostatin-Producing Bryozoan Symbiont "Candidatus Endobugula sertula".</title>
        <authorList>
            <person name="Miller I.J."/>
            <person name="Vanee N."/>
            <person name="Fong S.S."/>
            <person name="Lim-Fong G.E."/>
            <person name="Kwan J.C."/>
        </authorList>
    </citation>
    <scope>NUCLEOTIDE SEQUENCE [LARGE SCALE GENOMIC DNA]</scope>
    <source>
        <strain evidence="2">AB1-4</strain>
    </source>
</reference>
<gene>
    <name evidence="2" type="ORF">AB835_09060</name>
</gene>
<dbReference type="EMBL" id="MDLC01000029">
    <property type="protein sequence ID" value="ODS23422.1"/>
    <property type="molecule type" value="Genomic_DNA"/>
</dbReference>
<evidence type="ECO:0000313" key="2">
    <source>
        <dbReference type="EMBL" id="ODS23422.1"/>
    </source>
</evidence>
<name>A0A1D2QPC6_9GAMM</name>
<sequence length="271" mass="31160">MSKSCCYCLPQYFTLLLFHSMILIMSSISFPSALLTTTTSTLPLTILETKDHNPNSFTQGWVQDEDTFYESSGLYGQSFINRYNHNSKTVSYLPYRYFAEGLTLLNDTLYLLTWKEETLLLIDKHTLKITNTLPYKGEGWGLTHNDQQLIMSNGSSTLFFRNPKDFTITQRLEIQHLDNINELEYIEGIIWANCWNDDHIYAINPRLSCVVGKIDLFSLRAKTLTPNNSNVLNGLAYDKAKNGLWVTGKRWPKRYLIALPSTISLREKACL</sequence>
<dbReference type="PANTHER" id="PTHR31270">
    <property type="entry name" value="GLUTAMINYL-PEPTIDE CYCLOTRANSFERASE"/>
    <property type="match status" value="1"/>
</dbReference>
<feature type="transmembrane region" description="Helical" evidence="1">
    <location>
        <begin position="12"/>
        <end position="35"/>
    </location>
</feature>
<keyword evidence="1" id="KW-1133">Transmembrane helix</keyword>
<dbReference type="STRING" id="62101.AB835_09060"/>
<dbReference type="AlphaFoldDB" id="A0A1D2QPC6"/>
<accession>A0A1D2QPC6</accession>